<accession>A0A098LK13</accession>
<dbReference type="OrthoDB" id="9812892at2"/>
<keyword evidence="2 10" id="KW-0813">Transport</keyword>
<keyword evidence="8" id="KW-0675">Receptor</keyword>
<evidence type="ECO:0000256" key="11">
    <source>
        <dbReference type="RuleBase" id="RU003357"/>
    </source>
</evidence>
<evidence type="ECO:0008006" key="17">
    <source>
        <dbReference type="Google" id="ProtNLM"/>
    </source>
</evidence>
<dbReference type="eggNOG" id="COG4206">
    <property type="taxonomic scope" value="Bacteria"/>
</dbReference>
<dbReference type="Gene3D" id="2.170.130.10">
    <property type="entry name" value="TonB-dependent receptor, plug domain"/>
    <property type="match status" value="1"/>
</dbReference>
<dbReference type="STRING" id="153721.MYP_4505"/>
<comment type="subcellular location">
    <subcellularLocation>
        <location evidence="1 10">Cell outer membrane</location>
        <topology evidence="1 10">Multi-pass membrane protein</topology>
    </subcellularLocation>
</comment>
<feature type="domain" description="TonB-dependent receptor-like beta-barrel" evidence="13">
    <location>
        <begin position="433"/>
        <end position="670"/>
    </location>
</feature>
<evidence type="ECO:0000256" key="3">
    <source>
        <dbReference type="ARBA" id="ARBA00022452"/>
    </source>
</evidence>
<evidence type="ECO:0000256" key="12">
    <source>
        <dbReference type="SAM" id="SignalP"/>
    </source>
</evidence>
<evidence type="ECO:0000256" key="2">
    <source>
        <dbReference type="ARBA" id="ARBA00022448"/>
    </source>
</evidence>
<evidence type="ECO:0000259" key="14">
    <source>
        <dbReference type="Pfam" id="PF07715"/>
    </source>
</evidence>
<organism evidence="15 16">
    <name type="scientific">Sporocytophaga myxococcoides</name>
    <dbReference type="NCBI Taxonomy" id="153721"/>
    <lineage>
        <taxon>Bacteria</taxon>
        <taxon>Pseudomonadati</taxon>
        <taxon>Bacteroidota</taxon>
        <taxon>Cytophagia</taxon>
        <taxon>Cytophagales</taxon>
        <taxon>Cytophagaceae</taxon>
        <taxon>Sporocytophaga</taxon>
    </lineage>
</organism>
<evidence type="ECO:0000256" key="6">
    <source>
        <dbReference type="ARBA" id="ARBA00023077"/>
    </source>
</evidence>
<dbReference type="PANTHER" id="PTHR30069">
    <property type="entry name" value="TONB-DEPENDENT OUTER MEMBRANE RECEPTOR"/>
    <property type="match status" value="1"/>
</dbReference>
<dbReference type="GO" id="GO:0009279">
    <property type="term" value="C:cell outer membrane"/>
    <property type="evidence" value="ECO:0007669"/>
    <property type="project" value="UniProtKB-SubCell"/>
</dbReference>
<evidence type="ECO:0000256" key="4">
    <source>
        <dbReference type="ARBA" id="ARBA00022692"/>
    </source>
</evidence>
<evidence type="ECO:0000256" key="7">
    <source>
        <dbReference type="ARBA" id="ARBA00023136"/>
    </source>
</evidence>
<dbReference type="PROSITE" id="PS52016">
    <property type="entry name" value="TONB_DEPENDENT_REC_3"/>
    <property type="match status" value="1"/>
</dbReference>
<feature type="signal peptide" evidence="12">
    <location>
        <begin position="1"/>
        <end position="19"/>
    </location>
</feature>
<evidence type="ECO:0000256" key="9">
    <source>
        <dbReference type="ARBA" id="ARBA00023237"/>
    </source>
</evidence>
<dbReference type="InterPro" id="IPR012910">
    <property type="entry name" value="Plug_dom"/>
</dbReference>
<dbReference type="InterPro" id="IPR039426">
    <property type="entry name" value="TonB-dep_rcpt-like"/>
</dbReference>
<evidence type="ECO:0000256" key="5">
    <source>
        <dbReference type="ARBA" id="ARBA00022729"/>
    </source>
</evidence>
<keyword evidence="16" id="KW-1185">Reference proteome</keyword>
<evidence type="ECO:0000256" key="10">
    <source>
        <dbReference type="PROSITE-ProRule" id="PRU01360"/>
    </source>
</evidence>
<dbReference type="InterPro" id="IPR000531">
    <property type="entry name" value="Beta-barrel_TonB"/>
</dbReference>
<dbReference type="InterPro" id="IPR036942">
    <property type="entry name" value="Beta-barrel_TonB_sf"/>
</dbReference>
<dbReference type="PANTHER" id="PTHR30069:SF29">
    <property type="entry name" value="HEMOGLOBIN AND HEMOGLOBIN-HAPTOGLOBIN-BINDING PROTEIN 1-RELATED"/>
    <property type="match status" value="1"/>
</dbReference>
<keyword evidence="9 10" id="KW-0998">Cell outer membrane</keyword>
<dbReference type="AlphaFoldDB" id="A0A098LK13"/>
<comment type="similarity">
    <text evidence="10 11">Belongs to the TonB-dependent receptor family.</text>
</comment>
<reference evidence="15 16" key="1">
    <citation type="submission" date="2014-09" db="EMBL/GenBank/DDBJ databases">
        <title>Sporocytophaga myxococcoides PG-01 genome sequencing.</title>
        <authorList>
            <person name="Liu L."/>
            <person name="Gao P.J."/>
            <person name="Chen G.J."/>
            <person name="Wang L.S."/>
        </authorList>
    </citation>
    <scope>NUCLEOTIDE SEQUENCE [LARGE SCALE GENOMIC DNA]</scope>
    <source>
        <strain evidence="15 16">PG-01</strain>
    </source>
</reference>
<protein>
    <recommendedName>
        <fullName evidence="17">TonB-dependent receptor</fullName>
    </recommendedName>
</protein>
<proteinExistence type="inferred from homology"/>
<gene>
    <name evidence="15" type="ORF">MYP_4505</name>
</gene>
<sequence>MKYLVFLFFLVMLSFEAFGQADSLENQNKYAKISGFHSDSINVDFYKPFSLRLNTILDRSAGVRVRQQGGVGSNYSYQLDGISGNRITFFVDGIPAEYLGPGYDISNLLSPLVSKIDVYKGVTPVEMGADAIGGAINIITTQSDKNYFNASYSYGSLNTHQAHFQGQWIDPNSRFTVRASSYFTHSDNNYDVWGPGIYYNDPQTSYPQNYTKNNPGKHFNDDISLGHAKIDFGFTKRSYADQLLFSVAFSNLEKGIQTNDYSYPVYGKVRSKQQFMMPSLVYKKENLFTRRLSLDFFSGYSMRENILVDTSRNRYNWKGEVVGKSVTPGEMVGGGTFQTRKENFLVTRFNPVYVINENHKISFNYLRQKGKSEAEELFSSIPYGSKGIRSTKDFFGLSYVSYWFKNHLSTNLFAKYHYLKATMPKAFPWSPRSSGEISYSIGNLGFGLATSFQALNWASVKVSIEKGARMPEAYEAISDGWTVWGNTYLKPEKSININAGVTLNNIKYVGGHGISINVNAFYRNIQDQIHLLPYRNGIGIYDNYGEILGKGIESELQYNLSNVFTLKMNTTYFKTIDNPLPYITYKDHIPNQPYFILNGTLQASFNNVGLKGSKLQTYLLWGYINKFNLYWVSPGRPNGNMIIPAQHMVDYGVAYSFSERVKLAFDVSNVLHQQVFDFYAMQRPGRVLYLKLSYNL</sequence>
<name>A0A098LK13_9BACT</name>
<dbReference type="Pfam" id="PF07715">
    <property type="entry name" value="Plug"/>
    <property type="match status" value="1"/>
</dbReference>
<comment type="caution">
    <text evidence="15">The sequence shown here is derived from an EMBL/GenBank/DDBJ whole genome shotgun (WGS) entry which is preliminary data.</text>
</comment>
<evidence type="ECO:0000259" key="13">
    <source>
        <dbReference type="Pfam" id="PF00593"/>
    </source>
</evidence>
<dbReference type="GO" id="GO:0044718">
    <property type="term" value="P:siderophore transmembrane transport"/>
    <property type="evidence" value="ECO:0007669"/>
    <property type="project" value="TreeGrafter"/>
</dbReference>
<keyword evidence="3 10" id="KW-1134">Transmembrane beta strand</keyword>
<feature type="chain" id="PRO_5001937211" description="TonB-dependent receptor" evidence="12">
    <location>
        <begin position="20"/>
        <end position="696"/>
    </location>
</feature>
<keyword evidence="5 12" id="KW-0732">Signal</keyword>
<evidence type="ECO:0000313" key="15">
    <source>
        <dbReference type="EMBL" id="GAL87275.1"/>
    </source>
</evidence>
<dbReference type="SUPFAM" id="SSF56935">
    <property type="entry name" value="Porins"/>
    <property type="match status" value="1"/>
</dbReference>
<keyword evidence="4 10" id="KW-0812">Transmembrane</keyword>
<keyword evidence="6 11" id="KW-0798">TonB box</keyword>
<feature type="domain" description="TonB-dependent receptor plug" evidence="14">
    <location>
        <begin position="52"/>
        <end position="135"/>
    </location>
</feature>
<dbReference type="Pfam" id="PF00593">
    <property type="entry name" value="TonB_dep_Rec_b-barrel"/>
    <property type="match status" value="1"/>
</dbReference>
<dbReference type="InterPro" id="IPR037066">
    <property type="entry name" value="Plug_dom_sf"/>
</dbReference>
<dbReference type="Proteomes" id="UP000030185">
    <property type="component" value="Unassembled WGS sequence"/>
</dbReference>
<keyword evidence="7 10" id="KW-0472">Membrane</keyword>
<dbReference type="Gene3D" id="2.40.170.20">
    <property type="entry name" value="TonB-dependent receptor, beta-barrel domain"/>
    <property type="match status" value="1"/>
</dbReference>
<evidence type="ECO:0000256" key="8">
    <source>
        <dbReference type="ARBA" id="ARBA00023170"/>
    </source>
</evidence>
<evidence type="ECO:0000256" key="1">
    <source>
        <dbReference type="ARBA" id="ARBA00004571"/>
    </source>
</evidence>
<dbReference type="EMBL" id="BBLT01000012">
    <property type="protein sequence ID" value="GAL87275.1"/>
    <property type="molecule type" value="Genomic_DNA"/>
</dbReference>
<dbReference type="GO" id="GO:0015344">
    <property type="term" value="F:siderophore uptake transmembrane transporter activity"/>
    <property type="evidence" value="ECO:0007669"/>
    <property type="project" value="TreeGrafter"/>
</dbReference>
<evidence type="ECO:0000313" key="16">
    <source>
        <dbReference type="Proteomes" id="UP000030185"/>
    </source>
</evidence>